<dbReference type="GO" id="GO:0005886">
    <property type="term" value="C:plasma membrane"/>
    <property type="evidence" value="ECO:0007669"/>
    <property type="project" value="UniProtKB-SubCell"/>
</dbReference>
<dbReference type="Gene3D" id="3.30.40.10">
    <property type="entry name" value="Zinc/RING finger domain, C3HC4 (zinc finger)"/>
    <property type="match status" value="1"/>
</dbReference>
<evidence type="ECO:0000256" key="2">
    <source>
        <dbReference type="ARBA" id="ARBA00004395"/>
    </source>
</evidence>
<evidence type="ECO:0000256" key="3">
    <source>
        <dbReference type="ARBA" id="ARBA00022448"/>
    </source>
</evidence>
<evidence type="ECO:0000313" key="13">
    <source>
        <dbReference type="EMBL" id="KAE8669980.1"/>
    </source>
</evidence>
<comment type="caution">
    <text evidence="13">The sequence shown here is derived from an EMBL/GenBank/DDBJ whole genome shotgun (WGS) entry which is preliminary data.</text>
</comment>
<dbReference type="PANTHER" id="PTHR45657">
    <property type="entry name" value="CRAL-TRIO DOMAIN-CONTAINING PROTEIN YKL091C-RELATED"/>
    <property type="match status" value="1"/>
</dbReference>
<feature type="domain" description="RING-type" evidence="11">
    <location>
        <begin position="989"/>
        <end position="1048"/>
    </location>
</feature>
<dbReference type="Gene3D" id="1.10.8.20">
    <property type="entry name" value="N-terminal domain of phosphatidylinositol transfer protein sec14p"/>
    <property type="match status" value="1"/>
</dbReference>
<proteinExistence type="inferred from homology"/>
<keyword evidence="3" id="KW-0813">Transport</keyword>
<dbReference type="Pfam" id="PF00650">
    <property type="entry name" value="CRAL_TRIO"/>
    <property type="match status" value="1"/>
</dbReference>
<dbReference type="CDD" id="cd00170">
    <property type="entry name" value="SEC14"/>
    <property type="match status" value="1"/>
</dbReference>
<sequence length="1150" mass="129618">MADTSKMGLEKSDVENSEDERKRRLGSLTKKAIITSSKVRHSIIKKSRRHSRVMSIVSIEDVLDAEELQAVDAFRQALLLDELLPAKHDDNHMMLRFLRARKFDIEKSKQMWADMLQWRKDFGADMIMDDFDFKEYGEVVKYYPQGYHGVDKDGRPVYIERLGQVDANKLTQVTTTERYLQYHVKEFEKTFSIKFPAASIVAKKHIDQSTTILDVEGVGLKSFNKTARELLQRLQKIDGDNYPETLNRMFIINAGSGFRLLWSTVKSFLDPKTTSKIHVLGNKYQSKLLEVIDANELPAFFGGNCTCTDKGGCMLSDKGPWNDPEILKRVQNGEAKCTGRNMSSFEDKACLETSHSFDAEKVTTRLAEKDSLSPVAESPINKKFQGSLSYDKFIPMVDKTMDASWPKSMAYEKFSNSEDGYHMKDEVKVTKRMTNKVFGGIMGFITGLITMIRLSRNMPKKLLEANTYDGQVYYADPKTARHAPPLPPPITSADYFSMMERMADLEGKVSVLMGKPATMPPEKEELLNAALSRVCTLEEEISAARKELEEALFKQQELQTYIDKKAKKKKFIQILFCSDRKLLTISSDGKVFRIKSIESSFWIRMIHWPKPASSDPDSAVEVSLPLSCFIPHTGNEIMEKYFLRKGNTMIFQNRQASQEKDKKKSTEETEQPLRLPLFVFFLSVKPPIFPSRKRRRLRRSGGNGPVASGSDFTCSNSSKVAENHHRFELWWIMGAACCVAARDKAIVNGSGSELLHRNIRCSPTWSFHWDNCGRVAGEDSSVSWFSDVVSRNDGSEVKLESACVSEDGSLSGSFQSRTWKKWPTSEGDGGNLRTPVSDQSISRNISIDVNLEQVRESIESPTASCRSPPKLSFSLPSASSLATSLSSYQSYVHPTSSTATRWPLELKSPNRYSVREERPVTPSWSNESTGGSRGGSSDAWSMHAFSELMATSRRERLSFDNDTWGSHREKISTSSGRISASPSVDLQKCGVCSKLLSEKSLWSSQKIVISNELPVVAVLTCGHVYHAECLEHMTPEIDKYDPTCPICTLGEKTTHKLSEKAFKAEMDFKAKINKRSRNRVVDGDIDDDPALFNRPNKNGLEGEASSSNTKSSSRPFLWKHFSFGSKESRSPSENHSTRKKGLFWTKSSKT</sequence>
<evidence type="ECO:0000256" key="10">
    <source>
        <dbReference type="SAM" id="MobiDB-lite"/>
    </source>
</evidence>
<feature type="compositionally biased region" description="Polar residues" evidence="10">
    <location>
        <begin position="1104"/>
        <end position="1114"/>
    </location>
</feature>
<dbReference type="Gene3D" id="3.40.525.10">
    <property type="entry name" value="CRAL-TRIO lipid binding domain"/>
    <property type="match status" value="1"/>
</dbReference>
<feature type="region of interest" description="Disordered" evidence="10">
    <location>
        <begin position="912"/>
        <end position="938"/>
    </location>
</feature>
<name>A0A6A2XJG7_HIBSY</name>
<dbReference type="SUPFAM" id="SSF57850">
    <property type="entry name" value="RING/U-box"/>
    <property type="match status" value="1"/>
</dbReference>
<feature type="region of interest" description="Disordered" evidence="10">
    <location>
        <begin position="1080"/>
        <end position="1150"/>
    </location>
</feature>
<reference evidence="13" key="1">
    <citation type="submission" date="2019-09" db="EMBL/GenBank/DDBJ databases">
        <title>Draft genome information of white flower Hibiscus syriacus.</title>
        <authorList>
            <person name="Kim Y.-M."/>
        </authorList>
    </citation>
    <scope>NUCLEOTIDE SEQUENCE [LARGE SCALE GENOMIC DNA]</scope>
    <source>
        <strain evidence="13">YM2019G1</strain>
    </source>
</reference>
<keyword evidence="9" id="KW-0862">Zinc</keyword>
<gene>
    <name evidence="13" type="ORF">F3Y22_tig00112206pilonHSYRG00072</name>
</gene>
<dbReference type="PROSITE" id="PS50089">
    <property type="entry name" value="ZF_RING_2"/>
    <property type="match status" value="1"/>
</dbReference>
<dbReference type="InterPro" id="IPR011074">
    <property type="entry name" value="CRAL/TRIO_N_dom"/>
</dbReference>
<dbReference type="SMART" id="SM00184">
    <property type="entry name" value="RING"/>
    <property type="match status" value="1"/>
</dbReference>
<dbReference type="GO" id="GO:0015031">
    <property type="term" value="P:protein transport"/>
    <property type="evidence" value="ECO:0007669"/>
    <property type="project" value="UniProtKB-KW"/>
</dbReference>
<evidence type="ECO:0000256" key="8">
    <source>
        <dbReference type="ARBA" id="ARBA00038020"/>
    </source>
</evidence>
<dbReference type="AlphaFoldDB" id="A0A6A2XJG7"/>
<keyword evidence="5" id="KW-0653">Protein transport</keyword>
<dbReference type="InterPro" id="IPR036273">
    <property type="entry name" value="CRAL/TRIO_N_dom_sf"/>
</dbReference>
<dbReference type="PANTHER" id="PTHR45657:SF1">
    <property type="entry name" value="CRAL-TRIO DOMAIN-CONTAINING PROTEIN YKL091C-RELATED"/>
    <property type="match status" value="1"/>
</dbReference>
<evidence type="ECO:0000259" key="11">
    <source>
        <dbReference type="PROSITE" id="PS50089"/>
    </source>
</evidence>
<dbReference type="InterPro" id="IPR013083">
    <property type="entry name" value="Znf_RING/FYVE/PHD"/>
</dbReference>
<dbReference type="SMART" id="SM00516">
    <property type="entry name" value="SEC14"/>
    <property type="match status" value="1"/>
</dbReference>
<feature type="region of interest" description="Disordered" evidence="10">
    <location>
        <begin position="1"/>
        <end position="24"/>
    </location>
</feature>
<dbReference type="InterPro" id="IPR001251">
    <property type="entry name" value="CRAL-TRIO_dom"/>
</dbReference>
<accession>A0A6A2XJG7</accession>
<feature type="compositionally biased region" description="Basic and acidic residues" evidence="10">
    <location>
        <begin position="1126"/>
        <end position="1136"/>
    </location>
</feature>
<dbReference type="FunFam" id="3.40.525.10:FF:000011">
    <property type="entry name" value="SEC14 cytosolic factor"/>
    <property type="match status" value="1"/>
</dbReference>
<dbReference type="GO" id="GO:0008270">
    <property type="term" value="F:zinc ion binding"/>
    <property type="evidence" value="ECO:0007669"/>
    <property type="project" value="UniProtKB-KW"/>
</dbReference>
<dbReference type="InterPro" id="IPR001841">
    <property type="entry name" value="Znf_RING"/>
</dbReference>
<feature type="compositionally biased region" description="Basic and acidic residues" evidence="10">
    <location>
        <begin position="8"/>
        <end position="22"/>
    </location>
</feature>
<keyword evidence="4" id="KW-1003">Cell membrane</keyword>
<keyword evidence="4" id="KW-0472">Membrane</keyword>
<keyword evidence="14" id="KW-1185">Reference proteome</keyword>
<evidence type="ECO:0000256" key="1">
    <source>
        <dbReference type="ARBA" id="ARBA00004202"/>
    </source>
</evidence>
<dbReference type="PRINTS" id="PR00180">
    <property type="entry name" value="CRETINALDHBP"/>
</dbReference>
<evidence type="ECO:0000256" key="9">
    <source>
        <dbReference type="PROSITE-ProRule" id="PRU00175"/>
    </source>
</evidence>
<dbReference type="Proteomes" id="UP000436088">
    <property type="component" value="Unassembled WGS sequence"/>
</dbReference>
<dbReference type="InterPro" id="IPR036865">
    <property type="entry name" value="CRAL-TRIO_dom_sf"/>
</dbReference>
<dbReference type="EMBL" id="VEPZ02001516">
    <property type="protein sequence ID" value="KAE8669980.1"/>
    <property type="molecule type" value="Genomic_DNA"/>
</dbReference>
<keyword evidence="9" id="KW-0863">Zinc-finger</keyword>
<dbReference type="InterPro" id="IPR051026">
    <property type="entry name" value="PI/PC_transfer"/>
</dbReference>
<keyword evidence="9" id="KW-0479">Metal-binding</keyword>
<evidence type="ECO:0000259" key="12">
    <source>
        <dbReference type="PROSITE" id="PS50191"/>
    </source>
</evidence>
<dbReference type="Pfam" id="PF03765">
    <property type="entry name" value="CRAL_TRIO_N"/>
    <property type="match status" value="1"/>
</dbReference>
<dbReference type="SUPFAM" id="SSF52087">
    <property type="entry name" value="CRAL/TRIO domain"/>
    <property type="match status" value="1"/>
</dbReference>
<evidence type="ECO:0000256" key="5">
    <source>
        <dbReference type="ARBA" id="ARBA00022927"/>
    </source>
</evidence>
<dbReference type="SMART" id="SM01100">
    <property type="entry name" value="CRAL_TRIO_N"/>
    <property type="match status" value="1"/>
</dbReference>
<protein>
    <submittedName>
        <fullName evidence="13">Phosphatidylinositol/phosphatidylcholine transfer protein SFH3</fullName>
    </submittedName>
</protein>
<comment type="subcellular location">
    <subcellularLocation>
        <location evidence="1">Cell membrane</location>
        <topology evidence="1">Peripheral membrane protein</topology>
    </subcellularLocation>
    <subcellularLocation>
        <location evidence="2">Golgi apparatus membrane</location>
        <topology evidence="2">Peripheral membrane protein</topology>
    </subcellularLocation>
</comment>
<keyword evidence="7" id="KW-0175">Coiled coil</keyword>
<keyword evidence="6" id="KW-0333">Golgi apparatus</keyword>
<dbReference type="PROSITE" id="PS50191">
    <property type="entry name" value="CRAL_TRIO"/>
    <property type="match status" value="1"/>
</dbReference>
<evidence type="ECO:0000256" key="4">
    <source>
        <dbReference type="ARBA" id="ARBA00022475"/>
    </source>
</evidence>
<dbReference type="GO" id="GO:0000139">
    <property type="term" value="C:Golgi membrane"/>
    <property type="evidence" value="ECO:0007669"/>
    <property type="project" value="UniProtKB-SubCell"/>
</dbReference>
<comment type="similarity">
    <text evidence="8">Belongs to the SFH family.</text>
</comment>
<feature type="domain" description="CRAL-TRIO" evidence="12">
    <location>
        <begin position="135"/>
        <end position="309"/>
    </location>
</feature>
<organism evidence="13 14">
    <name type="scientific">Hibiscus syriacus</name>
    <name type="common">Rose of Sharon</name>
    <dbReference type="NCBI Taxonomy" id="106335"/>
    <lineage>
        <taxon>Eukaryota</taxon>
        <taxon>Viridiplantae</taxon>
        <taxon>Streptophyta</taxon>
        <taxon>Embryophyta</taxon>
        <taxon>Tracheophyta</taxon>
        <taxon>Spermatophyta</taxon>
        <taxon>Magnoliopsida</taxon>
        <taxon>eudicotyledons</taxon>
        <taxon>Gunneridae</taxon>
        <taxon>Pentapetalae</taxon>
        <taxon>rosids</taxon>
        <taxon>malvids</taxon>
        <taxon>Malvales</taxon>
        <taxon>Malvaceae</taxon>
        <taxon>Malvoideae</taxon>
        <taxon>Hibiscus</taxon>
    </lineage>
</organism>
<evidence type="ECO:0000256" key="7">
    <source>
        <dbReference type="ARBA" id="ARBA00023054"/>
    </source>
</evidence>
<evidence type="ECO:0000256" key="6">
    <source>
        <dbReference type="ARBA" id="ARBA00023034"/>
    </source>
</evidence>
<dbReference type="SUPFAM" id="SSF46938">
    <property type="entry name" value="CRAL/TRIO N-terminal domain"/>
    <property type="match status" value="1"/>
</dbReference>
<evidence type="ECO:0000313" key="14">
    <source>
        <dbReference type="Proteomes" id="UP000436088"/>
    </source>
</evidence>